<organism evidence="8 9">
    <name type="scientific">Devosia rhodophyticola</name>
    <dbReference type="NCBI Taxonomy" id="3026423"/>
    <lineage>
        <taxon>Bacteria</taxon>
        <taxon>Pseudomonadati</taxon>
        <taxon>Pseudomonadota</taxon>
        <taxon>Alphaproteobacteria</taxon>
        <taxon>Hyphomicrobiales</taxon>
        <taxon>Devosiaceae</taxon>
        <taxon>Devosia</taxon>
    </lineage>
</organism>
<evidence type="ECO:0000256" key="4">
    <source>
        <dbReference type="ARBA" id="ARBA00022840"/>
    </source>
</evidence>
<keyword evidence="4" id="KW-0067">ATP-binding</keyword>
<feature type="domain" description="Thiamin pyrophosphokinase catalytic" evidence="7">
    <location>
        <begin position="43"/>
        <end position="132"/>
    </location>
</feature>
<reference evidence="8 9" key="1">
    <citation type="submission" date="2023-02" db="EMBL/GenBank/DDBJ databases">
        <title>Devosia chondri sp. nov., isolated from the phycosphere of marine algae.</title>
        <authorList>
            <person name="Kim J.M."/>
            <person name="Lee J.K."/>
            <person name="Choi B.J."/>
            <person name="Bayburt H."/>
            <person name="Jeon C.O."/>
        </authorList>
    </citation>
    <scope>NUCLEOTIDE SEQUENCE [LARGE SCALE GENOMIC DNA]</scope>
    <source>
        <strain evidence="8 9">G2-5</strain>
    </source>
</reference>
<dbReference type="EC" id="2.7.6.2" evidence="5"/>
<protein>
    <recommendedName>
        <fullName evidence="5">Thiamine diphosphokinase</fullName>
        <ecNumber evidence="5">2.7.6.2</ecNumber>
    </recommendedName>
</protein>
<keyword evidence="2" id="KW-0547">Nucleotide-binding</keyword>
<dbReference type="PANTHER" id="PTHR41299">
    <property type="entry name" value="THIAMINE PYROPHOSPHOKINASE"/>
    <property type="match status" value="1"/>
</dbReference>
<dbReference type="EMBL" id="CP118247">
    <property type="protein sequence ID" value="WDR04947.1"/>
    <property type="molecule type" value="Genomic_DNA"/>
</dbReference>
<evidence type="ECO:0000256" key="6">
    <source>
        <dbReference type="SAM" id="Phobius"/>
    </source>
</evidence>
<keyword evidence="3" id="KW-0418">Kinase</keyword>
<dbReference type="Proteomes" id="UP001222118">
    <property type="component" value="Chromosome"/>
</dbReference>
<accession>A0ABY7YUT9</accession>
<evidence type="ECO:0000256" key="1">
    <source>
        <dbReference type="ARBA" id="ARBA00022679"/>
    </source>
</evidence>
<gene>
    <name evidence="8" type="ORF">PSQ90_11625</name>
</gene>
<keyword evidence="6" id="KW-0472">Membrane</keyword>
<feature type="transmembrane region" description="Helical" evidence="6">
    <location>
        <begin position="12"/>
        <end position="33"/>
    </location>
</feature>
<evidence type="ECO:0000256" key="3">
    <source>
        <dbReference type="ARBA" id="ARBA00022777"/>
    </source>
</evidence>
<dbReference type="CDD" id="cd07995">
    <property type="entry name" value="TPK"/>
    <property type="match status" value="1"/>
</dbReference>
<evidence type="ECO:0000259" key="7">
    <source>
        <dbReference type="Pfam" id="PF04263"/>
    </source>
</evidence>
<dbReference type="SUPFAM" id="SSF63862">
    <property type="entry name" value="Thiamin pyrophosphokinase, substrate-binding domain"/>
    <property type="match status" value="1"/>
</dbReference>
<name>A0ABY7YUT9_9HYPH</name>
<keyword evidence="6" id="KW-1133">Transmembrane helix</keyword>
<keyword evidence="9" id="KW-1185">Reference proteome</keyword>
<dbReference type="InterPro" id="IPR053149">
    <property type="entry name" value="TPK"/>
</dbReference>
<dbReference type="InterPro" id="IPR007371">
    <property type="entry name" value="TPK_catalytic"/>
</dbReference>
<dbReference type="InterPro" id="IPR006282">
    <property type="entry name" value="Thi_PPkinase"/>
</dbReference>
<dbReference type="InterPro" id="IPR036759">
    <property type="entry name" value="TPK_catalytic_sf"/>
</dbReference>
<evidence type="ECO:0000313" key="9">
    <source>
        <dbReference type="Proteomes" id="UP001222118"/>
    </source>
</evidence>
<keyword evidence="1 8" id="KW-0808">Transferase</keyword>
<dbReference type="RefSeq" id="WP_282210466.1">
    <property type="nucleotide sequence ID" value="NZ_CP118247.1"/>
</dbReference>
<dbReference type="Gene3D" id="3.40.50.10240">
    <property type="entry name" value="Thiamin pyrophosphokinase, catalytic domain"/>
    <property type="match status" value="1"/>
</dbReference>
<sequence>MQDTLQKTQDVLPIVFSGTLAIVGGGTVAPSILRDLHLRGVALVGADGGGDVIGAAGLVPAAIIGDLDSLKDRPGWEKRTQVVEIAEQITTDFEKSVYSTQAPVTLAVGMTGKRFDHTMAALHVVAKFATRRRIILIDEHDIAMAVSGPLRFDAAAGERVSMHPLGAVRISRSKGLFYALDGLTLAPGELTGVSNAALGGEIIVEPVAGEMTPWLLILDKKRLWDLVALPALNK</sequence>
<dbReference type="Pfam" id="PF04263">
    <property type="entry name" value="TPK_catalytic"/>
    <property type="match status" value="1"/>
</dbReference>
<evidence type="ECO:0000256" key="5">
    <source>
        <dbReference type="NCBIfam" id="TIGR01378"/>
    </source>
</evidence>
<evidence type="ECO:0000313" key="8">
    <source>
        <dbReference type="EMBL" id="WDR04947.1"/>
    </source>
</evidence>
<dbReference type="PANTHER" id="PTHR41299:SF1">
    <property type="entry name" value="THIAMINE PYROPHOSPHOKINASE"/>
    <property type="match status" value="1"/>
</dbReference>
<proteinExistence type="predicted"/>
<dbReference type="NCBIfam" id="TIGR01378">
    <property type="entry name" value="thi_PPkinase"/>
    <property type="match status" value="1"/>
</dbReference>
<dbReference type="SUPFAM" id="SSF63999">
    <property type="entry name" value="Thiamin pyrophosphokinase, catalytic domain"/>
    <property type="match status" value="1"/>
</dbReference>
<evidence type="ECO:0000256" key="2">
    <source>
        <dbReference type="ARBA" id="ARBA00022741"/>
    </source>
</evidence>
<dbReference type="GO" id="GO:0004788">
    <property type="term" value="F:thiamine diphosphokinase activity"/>
    <property type="evidence" value="ECO:0007669"/>
    <property type="project" value="UniProtKB-EC"/>
</dbReference>
<keyword evidence="6" id="KW-0812">Transmembrane</keyword>
<dbReference type="InterPro" id="IPR036371">
    <property type="entry name" value="TPK_B1-bd_sf"/>
</dbReference>